<sequence>MDARTTSRYHSREEDAQKQIKNLQEAEERNWWRWFAVKGELDDIKHSRSLNLSISHIMTVVSMEPLDNLHIINTITGGPKTPCTVRVPSFTVVSQTEDKTADVDCLGLCDLSLNDSPLHQTEQDNGYVLVSPFSPADEEESTITAISVIDPATHIDPTAHPNSQVSPGTQDTPGVEGPNGLVGTAPIEGVTVEMEEKNAEIKELKDRLQQQWLSYNTQAARVQFLERDIRCLMKQIDWQAEYIESLERQLKQLRNEVSMAVFGLSVCIPESVESQLVAAMPGESDGELGSFSSEESESSEEYPGRKGDR</sequence>
<feature type="region of interest" description="Disordered" evidence="1">
    <location>
        <begin position="278"/>
        <end position="309"/>
    </location>
</feature>
<evidence type="ECO:0000256" key="1">
    <source>
        <dbReference type="SAM" id="MobiDB-lite"/>
    </source>
</evidence>
<dbReference type="AlphaFoldDB" id="A0AAN7ARD4"/>
<evidence type="ECO:0000313" key="2">
    <source>
        <dbReference type="EMBL" id="KAK4198306.1"/>
    </source>
</evidence>
<feature type="region of interest" description="Disordered" evidence="1">
    <location>
        <begin position="155"/>
        <end position="180"/>
    </location>
</feature>
<accession>A0AAN7ARD4</accession>
<reference evidence="2" key="2">
    <citation type="submission" date="2023-05" db="EMBL/GenBank/DDBJ databases">
        <authorList>
            <consortium name="Lawrence Berkeley National Laboratory"/>
            <person name="Steindorff A."/>
            <person name="Hensen N."/>
            <person name="Bonometti L."/>
            <person name="Westerberg I."/>
            <person name="Brannstrom I.O."/>
            <person name="Guillou S."/>
            <person name="Cros-Aarteil S."/>
            <person name="Calhoun S."/>
            <person name="Haridas S."/>
            <person name="Kuo A."/>
            <person name="Mondo S."/>
            <person name="Pangilinan J."/>
            <person name="Riley R."/>
            <person name="Labutti K."/>
            <person name="Andreopoulos B."/>
            <person name="Lipzen A."/>
            <person name="Chen C."/>
            <person name="Yanf M."/>
            <person name="Daum C."/>
            <person name="Ng V."/>
            <person name="Clum A."/>
            <person name="Ohm R."/>
            <person name="Martin F."/>
            <person name="Silar P."/>
            <person name="Natvig D."/>
            <person name="Lalanne C."/>
            <person name="Gautier V."/>
            <person name="Ament-Velasquez S.L."/>
            <person name="Kruys A."/>
            <person name="Hutchinson M.I."/>
            <person name="Powell A.J."/>
            <person name="Barry K."/>
            <person name="Miller A.N."/>
            <person name="Grigoriev I.V."/>
            <person name="Debuchy R."/>
            <person name="Gladieux P."/>
            <person name="Thoren M.H."/>
            <person name="Johannesson H."/>
        </authorList>
    </citation>
    <scope>NUCLEOTIDE SEQUENCE</scope>
    <source>
        <strain evidence="2">CBS 315.58</strain>
    </source>
</reference>
<dbReference type="Proteomes" id="UP001303160">
    <property type="component" value="Unassembled WGS sequence"/>
</dbReference>
<gene>
    <name evidence="2" type="ORF">QBC40DRAFT_256179</name>
</gene>
<feature type="compositionally biased region" description="Polar residues" evidence="1">
    <location>
        <begin position="160"/>
        <end position="172"/>
    </location>
</feature>
<evidence type="ECO:0000313" key="3">
    <source>
        <dbReference type="Proteomes" id="UP001303160"/>
    </source>
</evidence>
<comment type="caution">
    <text evidence="2">The sequence shown here is derived from an EMBL/GenBank/DDBJ whole genome shotgun (WGS) entry which is preliminary data.</text>
</comment>
<proteinExistence type="predicted"/>
<protein>
    <submittedName>
        <fullName evidence="2">Uncharacterized protein</fullName>
    </submittedName>
</protein>
<keyword evidence="3" id="KW-1185">Reference proteome</keyword>
<name>A0AAN7ARD4_9PEZI</name>
<organism evidence="2 3">
    <name type="scientific">Triangularia verruculosa</name>
    <dbReference type="NCBI Taxonomy" id="2587418"/>
    <lineage>
        <taxon>Eukaryota</taxon>
        <taxon>Fungi</taxon>
        <taxon>Dikarya</taxon>
        <taxon>Ascomycota</taxon>
        <taxon>Pezizomycotina</taxon>
        <taxon>Sordariomycetes</taxon>
        <taxon>Sordariomycetidae</taxon>
        <taxon>Sordariales</taxon>
        <taxon>Podosporaceae</taxon>
        <taxon>Triangularia</taxon>
    </lineage>
</organism>
<dbReference type="EMBL" id="MU863948">
    <property type="protein sequence ID" value="KAK4198306.1"/>
    <property type="molecule type" value="Genomic_DNA"/>
</dbReference>
<reference evidence="2" key="1">
    <citation type="journal article" date="2023" name="Mol. Phylogenet. Evol.">
        <title>Genome-scale phylogeny and comparative genomics of the fungal order Sordariales.</title>
        <authorList>
            <person name="Hensen N."/>
            <person name="Bonometti L."/>
            <person name="Westerberg I."/>
            <person name="Brannstrom I.O."/>
            <person name="Guillou S."/>
            <person name="Cros-Aarteil S."/>
            <person name="Calhoun S."/>
            <person name="Haridas S."/>
            <person name="Kuo A."/>
            <person name="Mondo S."/>
            <person name="Pangilinan J."/>
            <person name="Riley R."/>
            <person name="LaButti K."/>
            <person name="Andreopoulos B."/>
            <person name="Lipzen A."/>
            <person name="Chen C."/>
            <person name="Yan M."/>
            <person name="Daum C."/>
            <person name="Ng V."/>
            <person name="Clum A."/>
            <person name="Steindorff A."/>
            <person name="Ohm R.A."/>
            <person name="Martin F."/>
            <person name="Silar P."/>
            <person name="Natvig D.O."/>
            <person name="Lalanne C."/>
            <person name="Gautier V."/>
            <person name="Ament-Velasquez S.L."/>
            <person name="Kruys A."/>
            <person name="Hutchinson M.I."/>
            <person name="Powell A.J."/>
            <person name="Barry K."/>
            <person name="Miller A.N."/>
            <person name="Grigoriev I.V."/>
            <person name="Debuchy R."/>
            <person name="Gladieux P."/>
            <person name="Hiltunen Thoren M."/>
            <person name="Johannesson H."/>
        </authorList>
    </citation>
    <scope>NUCLEOTIDE SEQUENCE</scope>
    <source>
        <strain evidence="2">CBS 315.58</strain>
    </source>
</reference>